<evidence type="ECO:0000256" key="5">
    <source>
        <dbReference type="ARBA" id="ARBA00023134"/>
    </source>
</evidence>
<dbReference type="OrthoDB" id="6127067at2759"/>
<dbReference type="Pfam" id="PF07701">
    <property type="entry name" value="HNOBA"/>
    <property type="match status" value="1"/>
</dbReference>
<dbReference type="SMART" id="SM00044">
    <property type="entry name" value="CYCc"/>
    <property type="match status" value="1"/>
</dbReference>
<keyword evidence="4" id="KW-0547">Nucleotide-binding</keyword>
<dbReference type="FunFam" id="3.30.70.1230:FF:000007">
    <property type="entry name" value="Guanylate cyclase soluble subunit alpha-3"/>
    <property type="match status" value="1"/>
</dbReference>
<dbReference type="Gene3D" id="3.90.1520.10">
    <property type="entry name" value="H-NOX domain"/>
    <property type="match status" value="1"/>
</dbReference>
<proteinExistence type="inferred from homology"/>
<keyword evidence="6 8" id="KW-0456">Lyase</keyword>
<evidence type="ECO:0000256" key="9">
    <source>
        <dbReference type="SAM" id="Coils"/>
    </source>
</evidence>
<dbReference type="InterPro" id="IPR011645">
    <property type="entry name" value="HNOB_dom_associated"/>
</dbReference>
<dbReference type="SUPFAM" id="SSF55073">
    <property type="entry name" value="Nucleotide cyclase"/>
    <property type="match status" value="1"/>
</dbReference>
<dbReference type="InterPro" id="IPR029787">
    <property type="entry name" value="Nucleotide_cyclase"/>
</dbReference>
<dbReference type="GO" id="GO:0005525">
    <property type="term" value="F:GTP binding"/>
    <property type="evidence" value="ECO:0007669"/>
    <property type="project" value="UniProtKB-KW"/>
</dbReference>
<dbReference type="Pfam" id="PF07700">
    <property type="entry name" value="HNOB"/>
    <property type="match status" value="1"/>
</dbReference>
<dbReference type="FunFam" id="3.30.450.260:FF:000002">
    <property type="entry name" value="guanylate cyclase soluble subunit alpha-2"/>
    <property type="match status" value="1"/>
</dbReference>
<keyword evidence="9" id="KW-0175">Coiled coil</keyword>
<dbReference type="EC" id="4.6.1.2" evidence="2"/>
<comment type="subcellular location">
    <subcellularLocation>
        <location evidence="1">Cytoplasm</location>
    </subcellularLocation>
</comment>
<dbReference type="InParanoid" id="A0A6L2PK67"/>
<dbReference type="Proteomes" id="UP000502823">
    <property type="component" value="Unassembled WGS sequence"/>
</dbReference>
<keyword evidence="5" id="KW-0342">GTP-binding</keyword>
<protein>
    <recommendedName>
        <fullName evidence="2">guanylate cyclase</fullName>
        <ecNumber evidence="2">4.6.1.2</ecNumber>
    </recommendedName>
</protein>
<feature type="coiled-coil region" evidence="9">
    <location>
        <begin position="346"/>
        <end position="373"/>
    </location>
</feature>
<dbReference type="PROSITE" id="PS50125">
    <property type="entry name" value="GUANYLATE_CYCLASE_2"/>
    <property type="match status" value="1"/>
</dbReference>
<name>A0A6L2PK67_COPFO</name>
<dbReference type="Pfam" id="PF00211">
    <property type="entry name" value="Guanylate_cyc"/>
    <property type="match status" value="1"/>
</dbReference>
<dbReference type="PANTHER" id="PTHR45655:SF6">
    <property type="entry name" value="HEAD-SPECIFIC GUANYLATE CYCLASE"/>
    <property type="match status" value="1"/>
</dbReference>
<dbReference type="GO" id="GO:0070482">
    <property type="term" value="P:response to oxygen levels"/>
    <property type="evidence" value="ECO:0007669"/>
    <property type="project" value="TreeGrafter"/>
</dbReference>
<dbReference type="GO" id="GO:0019934">
    <property type="term" value="P:cGMP-mediated signaling"/>
    <property type="evidence" value="ECO:0007669"/>
    <property type="project" value="TreeGrafter"/>
</dbReference>
<gene>
    <name evidence="11" type="ORF">Cfor_12143</name>
</gene>
<evidence type="ECO:0000256" key="6">
    <source>
        <dbReference type="ARBA" id="ARBA00023239"/>
    </source>
</evidence>
<dbReference type="InterPro" id="IPR042463">
    <property type="entry name" value="HNOB_dom_associated_sf"/>
</dbReference>
<dbReference type="EMBL" id="BLKM01004523">
    <property type="protein sequence ID" value="GFG31602.1"/>
    <property type="molecule type" value="Genomic_DNA"/>
</dbReference>
<dbReference type="InterPro" id="IPR024096">
    <property type="entry name" value="NO_sig/Golgi_transp_ligand-bd"/>
</dbReference>
<evidence type="ECO:0000259" key="10">
    <source>
        <dbReference type="PROSITE" id="PS50125"/>
    </source>
</evidence>
<keyword evidence="3" id="KW-0963">Cytoplasm</keyword>
<organism evidence="11 12">
    <name type="scientific">Coptotermes formosanus</name>
    <name type="common">Formosan subterranean termite</name>
    <dbReference type="NCBI Taxonomy" id="36987"/>
    <lineage>
        <taxon>Eukaryota</taxon>
        <taxon>Metazoa</taxon>
        <taxon>Ecdysozoa</taxon>
        <taxon>Arthropoda</taxon>
        <taxon>Hexapoda</taxon>
        <taxon>Insecta</taxon>
        <taxon>Pterygota</taxon>
        <taxon>Neoptera</taxon>
        <taxon>Polyneoptera</taxon>
        <taxon>Dictyoptera</taxon>
        <taxon>Blattodea</taxon>
        <taxon>Blattoidea</taxon>
        <taxon>Termitoidae</taxon>
        <taxon>Rhinotermitidae</taxon>
        <taxon>Coptotermes</taxon>
    </lineage>
</organism>
<dbReference type="GO" id="GO:0020037">
    <property type="term" value="F:heme binding"/>
    <property type="evidence" value="ECO:0007669"/>
    <property type="project" value="InterPro"/>
</dbReference>
<keyword evidence="12" id="KW-1185">Reference proteome</keyword>
<evidence type="ECO:0000313" key="12">
    <source>
        <dbReference type="Proteomes" id="UP000502823"/>
    </source>
</evidence>
<dbReference type="Gene3D" id="3.30.450.260">
    <property type="entry name" value="Haem NO binding associated domain"/>
    <property type="match status" value="1"/>
</dbReference>
<dbReference type="FunCoup" id="A0A6L2PK67">
    <property type="interactions" value="180"/>
</dbReference>
<feature type="non-terminal residue" evidence="11">
    <location>
        <position position="1"/>
    </location>
</feature>
<dbReference type="InterPro" id="IPR038158">
    <property type="entry name" value="H-NOX_domain_sf"/>
</dbReference>
<dbReference type="Gene3D" id="3.30.70.1230">
    <property type="entry name" value="Nucleotide cyclase"/>
    <property type="match status" value="1"/>
</dbReference>
<evidence type="ECO:0000313" key="11">
    <source>
        <dbReference type="EMBL" id="GFG31602.1"/>
    </source>
</evidence>
<evidence type="ECO:0000256" key="1">
    <source>
        <dbReference type="ARBA" id="ARBA00004496"/>
    </source>
</evidence>
<evidence type="ECO:0000256" key="3">
    <source>
        <dbReference type="ARBA" id="ARBA00022490"/>
    </source>
</evidence>
<dbReference type="GO" id="GO:0004383">
    <property type="term" value="F:guanylate cyclase activity"/>
    <property type="evidence" value="ECO:0007669"/>
    <property type="project" value="UniProtKB-EC"/>
</dbReference>
<dbReference type="PROSITE" id="PS00452">
    <property type="entry name" value="GUANYLATE_CYCLASE_1"/>
    <property type="match status" value="1"/>
</dbReference>
<evidence type="ECO:0000256" key="4">
    <source>
        <dbReference type="ARBA" id="ARBA00022741"/>
    </source>
</evidence>
<dbReference type="PANTHER" id="PTHR45655">
    <property type="entry name" value="GUANYLATE CYCLASE SOLUBLE SUBUNIT BETA-2"/>
    <property type="match status" value="1"/>
</dbReference>
<dbReference type="AlphaFoldDB" id="A0A6L2PK67"/>
<feature type="domain" description="Guanylate cyclase" evidence="10">
    <location>
        <begin position="405"/>
        <end position="532"/>
    </location>
</feature>
<sequence>KEKLPHDVRNCSHYSYLEDIYDLLSEAEGVSAEEFLDELGQELIATTCERRLKERAFRCLGGNLHEFLTTLDGVHDVLQGEGEPERASFVCTSDPAGHLDLLFATERPAIALLLLGSLKAIASRFYHANATISVTDDDEPGHYRLCFPMLCFRYRITYTTPSNKSSEEVDTDDDDADVVTGVTDVTSTPLSRSAKDLRMGVVSFCKAFPWHFVMDRRLEMVQLGVGFMQLFARDLQTLGTSVATYFEFRRPKGIALCFNEIVKRANTPFVLSIRWPDSKSEERLAEGLELKGQMVFCPESDSILFVGSPFLDGLDGLTGRGLFISDIPLHDATRDVILVGEQARAQDGLRRRMDKLKSSIEETNQAADRERQKNVSLLHLIFPPDIAKRLWLGQPIEAETHDDVTMLFSDIVGFTSICSTATPMMVINMLQDLYNQFDAFCGQLDVYKVETIGDAYCVACGLHKQSSTHAQQSAWMALKMIETCSNHQTHDGKPIKMRIGLHTGTVLAGVVGKKMPRYCLFGHNVTIANKFESGSEPLKTNVSPTTYQCLLQTPGFFFSPRPRECLPVGFPANIPGTCHFLLGYRHPDLPAECQSLSEHVEAGLRDLGISSTQQQP</sequence>
<comment type="similarity">
    <text evidence="8">Belongs to the adenylyl cyclase class-4/guanylyl cyclase family.</text>
</comment>
<keyword evidence="7" id="KW-0141">cGMP biosynthesis</keyword>
<evidence type="ECO:0000256" key="2">
    <source>
        <dbReference type="ARBA" id="ARBA00012202"/>
    </source>
</evidence>
<dbReference type="Gene3D" id="6.10.250.780">
    <property type="match status" value="1"/>
</dbReference>
<comment type="caution">
    <text evidence="11">The sequence shown here is derived from an EMBL/GenBank/DDBJ whole genome shotgun (WGS) entry which is preliminary data.</text>
</comment>
<evidence type="ECO:0000256" key="7">
    <source>
        <dbReference type="ARBA" id="ARBA00023293"/>
    </source>
</evidence>
<accession>A0A6L2PK67</accession>
<dbReference type="InterPro" id="IPR018297">
    <property type="entry name" value="A/G_cyclase_CS"/>
</dbReference>
<dbReference type="GO" id="GO:0008074">
    <property type="term" value="C:guanylate cyclase complex, soluble"/>
    <property type="evidence" value="ECO:0007669"/>
    <property type="project" value="TreeGrafter"/>
</dbReference>
<evidence type="ECO:0000256" key="8">
    <source>
        <dbReference type="RuleBase" id="RU000405"/>
    </source>
</evidence>
<dbReference type="InterPro" id="IPR001054">
    <property type="entry name" value="A/G_cyclase"/>
</dbReference>
<dbReference type="InterPro" id="IPR011644">
    <property type="entry name" value="Heme_NO-bd"/>
</dbReference>
<reference evidence="12" key="1">
    <citation type="submission" date="2020-01" db="EMBL/GenBank/DDBJ databases">
        <title>Draft genome sequence of the Termite Coptotermes fromosanus.</title>
        <authorList>
            <person name="Itakura S."/>
            <person name="Yosikawa Y."/>
            <person name="Umezawa K."/>
        </authorList>
    </citation>
    <scope>NUCLEOTIDE SEQUENCE [LARGE SCALE GENOMIC DNA]</scope>
</reference>
<dbReference type="CDD" id="cd07302">
    <property type="entry name" value="CHD"/>
    <property type="match status" value="1"/>
</dbReference>
<dbReference type="SUPFAM" id="SSF111126">
    <property type="entry name" value="Ligand-binding domain in the NO signalling and Golgi transport"/>
    <property type="match status" value="1"/>
</dbReference>